<organism evidence="2 3">
    <name type="scientific">Meganyctiphanes norvegica</name>
    <name type="common">Northern krill</name>
    <name type="synonym">Thysanopoda norvegica</name>
    <dbReference type="NCBI Taxonomy" id="48144"/>
    <lineage>
        <taxon>Eukaryota</taxon>
        <taxon>Metazoa</taxon>
        <taxon>Ecdysozoa</taxon>
        <taxon>Arthropoda</taxon>
        <taxon>Crustacea</taxon>
        <taxon>Multicrustacea</taxon>
        <taxon>Malacostraca</taxon>
        <taxon>Eumalacostraca</taxon>
        <taxon>Eucarida</taxon>
        <taxon>Euphausiacea</taxon>
        <taxon>Euphausiidae</taxon>
        <taxon>Meganyctiphanes</taxon>
    </lineage>
</organism>
<keyword evidence="3" id="KW-1185">Reference proteome</keyword>
<dbReference type="Gene3D" id="3.80.10.10">
    <property type="entry name" value="Ribonuclease Inhibitor"/>
    <property type="match status" value="1"/>
</dbReference>
<protein>
    <submittedName>
        <fullName evidence="2">Uncharacterized protein</fullName>
    </submittedName>
</protein>
<dbReference type="InterPro" id="IPR050694">
    <property type="entry name" value="LRRC14/PRAME"/>
</dbReference>
<dbReference type="SUPFAM" id="SSF52047">
    <property type="entry name" value="RNI-like"/>
    <property type="match status" value="1"/>
</dbReference>
<comment type="caution">
    <text evidence="2">The sequence shown here is derived from an EMBL/GenBank/DDBJ whole genome shotgun (WGS) entry which is preliminary data.</text>
</comment>
<sequence>MNTIHIDSLDKYENGDILDKYFIHEGSLNKVIPELLYHWPHKEFILKEVIPKFPPRLNSFSSFWDPDEDGPYHNNSVYLSGFFSNLLESIYDTFLKCFMGKLPEHKKTCKIRKINLSGFKNFEMGTYSDITEEVENYKPFFKYGSGKLEVIFDVDLPCGPISHMEFLDKLENTYSNSSNHVVFKFRHVTVCSSYYNSDLSWVNYQKKDITQLIERLVNNGAESIYLIPGSSNTSSDILEKVLENIACQDNIKSIKLLRCASKLNFTNYYKNLVHLDLENSNLHGRVDRLLYLGRGLLFLNLSNCSLTNVDLAQFNDSLHLSTLRELNLQNNLLSYDNSCNNLILLCQNLTKVQVLDLGYCDLASWQRNEIKLLIHSLMIMPNIVNLNLRGNIFSMDTVTVDIMVLHENPSLRYLEMCLPRQINHLSDDNDLVKSFCFNINAKMNNNRLQLLYIDFAGNR</sequence>
<evidence type="ECO:0000313" key="3">
    <source>
        <dbReference type="Proteomes" id="UP001497623"/>
    </source>
</evidence>
<proteinExistence type="predicted"/>
<dbReference type="Proteomes" id="UP001497623">
    <property type="component" value="Unassembled WGS sequence"/>
</dbReference>
<name>A0AAV2R7A1_MEGNR</name>
<reference evidence="2 3" key="1">
    <citation type="submission" date="2024-05" db="EMBL/GenBank/DDBJ databases">
        <authorList>
            <person name="Wallberg A."/>
        </authorList>
    </citation>
    <scope>NUCLEOTIDE SEQUENCE [LARGE SCALE GENOMIC DNA]</scope>
</reference>
<evidence type="ECO:0000256" key="1">
    <source>
        <dbReference type="ARBA" id="ARBA00022737"/>
    </source>
</evidence>
<dbReference type="EMBL" id="CAXKWB010015300">
    <property type="protein sequence ID" value="CAL4113267.1"/>
    <property type="molecule type" value="Genomic_DNA"/>
</dbReference>
<gene>
    <name evidence="2" type="ORF">MNOR_LOCUS20083</name>
</gene>
<evidence type="ECO:0000313" key="2">
    <source>
        <dbReference type="EMBL" id="CAL4113267.1"/>
    </source>
</evidence>
<dbReference type="PANTHER" id="PTHR14224">
    <property type="entry name" value="SIMILAR TO PREFERENTIALLY EXPRESSED ANTIGEN IN MELANOMA-LIKE 3"/>
    <property type="match status" value="1"/>
</dbReference>
<keyword evidence="1" id="KW-0677">Repeat</keyword>
<accession>A0AAV2R7A1</accession>
<dbReference type="InterPro" id="IPR032675">
    <property type="entry name" value="LRR_dom_sf"/>
</dbReference>
<dbReference type="AlphaFoldDB" id="A0AAV2R7A1"/>